<dbReference type="EMBL" id="HACG01016707">
    <property type="protein sequence ID" value="CEK63572.1"/>
    <property type="molecule type" value="Transcribed_RNA"/>
</dbReference>
<proteinExistence type="predicted"/>
<name>A0A0B6Z5D1_9EUPU</name>
<dbReference type="AlphaFoldDB" id="A0A0B6Z5D1"/>
<accession>A0A0B6Z5D1</accession>
<organism evidence="1">
    <name type="scientific">Arion vulgaris</name>
    <dbReference type="NCBI Taxonomy" id="1028688"/>
    <lineage>
        <taxon>Eukaryota</taxon>
        <taxon>Metazoa</taxon>
        <taxon>Spiralia</taxon>
        <taxon>Lophotrochozoa</taxon>
        <taxon>Mollusca</taxon>
        <taxon>Gastropoda</taxon>
        <taxon>Heterobranchia</taxon>
        <taxon>Euthyneura</taxon>
        <taxon>Panpulmonata</taxon>
        <taxon>Eupulmonata</taxon>
        <taxon>Stylommatophora</taxon>
        <taxon>Helicina</taxon>
        <taxon>Arionoidea</taxon>
        <taxon>Arionidae</taxon>
        <taxon>Arion</taxon>
    </lineage>
</organism>
<evidence type="ECO:0000313" key="1">
    <source>
        <dbReference type="EMBL" id="CEK63572.1"/>
    </source>
</evidence>
<sequence length="61" mass="6946">MCEQNGAVQVQTHDLRSARQILSHKDPQGPINWGAACSCSQHKPNRPQRMVNLFDKNDCRE</sequence>
<gene>
    <name evidence="1" type="primary">ORF48730</name>
</gene>
<protein>
    <submittedName>
        <fullName evidence="1">Uncharacterized protein</fullName>
    </submittedName>
</protein>
<reference evidence="1" key="1">
    <citation type="submission" date="2014-12" db="EMBL/GenBank/DDBJ databases">
        <title>Insight into the proteome of Arion vulgaris.</title>
        <authorList>
            <person name="Aradska J."/>
            <person name="Bulat T."/>
            <person name="Smidak R."/>
            <person name="Sarate P."/>
            <person name="Gangsoo J."/>
            <person name="Sialana F."/>
            <person name="Bilban M."/>
            <person name="Lubec G."/>
        </authorList>
    </citation>
    <scope>NUCLEOTIDE SEQUENCE</scope>
    <source>
        <tissue evidence="1">Skin</tissue>
    </source>
</reference>